<dbReference type="Gene3D" id="3.30.1380.10">
    <property type="match status" value="1"/>
</dbReference>
<dbReference type="InterPro" id="IPR009045">
    <property type="entry name" value="Zn_M74/Hedgehog-like"/>
</dbReference>
<dbReference type="InterPro" id="IPR006311">
    <property type="entry name" value="TAT_signal"/>
</dbReference>
<organism evidence="12 13">
    <name type="scientific">Azospirillum humicireducens</name>
    <dbReference type="NCBI Taxonomy" id="1226968"/>
    <lineage>
        <taxon>Bacteria</taxon>
        <taxon>Pseudomonadati</taxon>
        <taxon>Pseudomonadota</taxon>
        <taxon>Alphaproteobacteria</taxon>
        <taxon>Rhodospirillales</taxon>
        <taxon>Azospirillaceae</taxon>
        <taxon>Azospirillum</taxon>
    </lineage>
</organism>
<evidence type="ECO:0000256" key="8">
    <source>
        <dbReference type="ARBA" id="ARBA00023049"/>
    </source>
</evidence>
<dbReference type="EMBL" id="CP015285">
    <property type="protein sequence ID" value="ANC91140.1"/>
    <property type="molecule type" value="Genomic_DNA"/>
</dbReference>
<evidence type="ECO:0000256" key="1">
    <source>
        <dbReference type="ARBA" id="ARBA00001947"/>
    </source>
</evidence>
<keyword evidence="4" id="KW-0479">Metal-binding</keyword>
<dbReference type="PANTHER" id="PTHR37425">
    <property type="match status" value="1"/>
</dbReference>
<keyword evidence="5" id="KW-0732">Signal</keyword>
<evidence type="ECO:0000256" key="5">
    <source>
        <dbReference type="ARBA" id="ARBA00022729"/>
    </source>
</evidence>
<dbReference type="Proteomes" id="UP000077405">
    <property type="component" value="Chromosome"/>
</dbReference>
<keyword evidence="9" id="KW-0961">Cell wall biogenesis/degradation</keyword>
<evidence type="ECO:0000256" key="10">
    <source>
        <dbReference type="ARBA" id="ARBA00093448"/>
    </source>
</evidence>
<comment type="pathway">
    <text evidence="2">Cell wall biogenesis; cell wall polysaccharide biosynthesis.</text>
</comment>
<keyword evidence="6" id="KW-0378">Hydrolase</keyword>
<dbReference type="RefSeq" id="WP_082860718.1">
    <property type="nucleotide sequence ID" value="NZ_CP015285.1"/>
</dbReference>
<keyword evidence="13" id="KW-1185">Reference proteome</keyword>
<evidence type="ECO:0000256" key="4">
    <source>
        <dbReference type="ARBA" id="ARBA00022723"/>
    </source>
</evidence>
<evidence type="ECO:0000256" key="3">
    <source>
        <dbReference type="ARBA" id="ARBA00022670"/>
    </source>
</evidence>
<reference evidence="12 13" key="1">
    <citation type="journal article" date="2013" name="Int. J. Syst. Evol. Microbiol.">
        <title>Azospirillum humicireducens sp. nov., a nitrogen-fixing bacterium isolated from a microbial fuel cell.</title>
        <authorList>
            <person name="Zhou S."/>
            <person name="Han L."/>
            <person name="Wang Y."/>
            <person name="Yang G."/>
            <person name="Zhuang L."/>
            <person name="Hu P."/>
        </authorList>
    </citation>
    <scope>NUCLEOTIDE SEQUENCE [LARGE SCALE GENOMIC DNA]</scope>
    <source>
        <strain evidence="12 13">SgZ-5</strain>
    </source>
</reference>
<evidence type="ECO:0000256" key="9">
    <source>
        <dbReference type="ARBA" id="ARBA00023316"/>
    </source>
</evidence>
<keyword evidence="7" id="KW-0862">Zinc</keyword>
<dbReference type="GO" id="GO:0071555">
    <property type="term" value="P:cell wall organization"/>
    <property type="evidence" value="ECO:0007669"/>
    <property type="project" value="UniProtKB-KW"/>
</dbReference>
<evidence type="ECO:0000256" key="7">
    <source>
        <dbReference type="ARBA" id="ARBA00022833"/>
    </source>
</evidence>
<sequence>MLLGDDERVAPAMGRRGFLGFAAAAVSAAVPVASGLASSVAARVVTGGVVTGVTAAPVLLGAGSADAAPLAGGVRRLSLHNINTNESFDGVYWADGHYKPDALRKLDVLLRDHRAKQVCHYDPRLFDLLARVHQSVGSDDPFEVICGYRSRRTNAMARRRSRGVAKESYHTRGMAIDIRLPDTQLRAISETAKAMQGGGVGFYPRSGFVHLDVGPVRSW</sequence>
<dbReference type="InterPro" id="IPR010275">
    <property type="entry name" value="MepK"/>
</dbReference>
<dbReference type="SUPFAM" id="SSF55166">
    <property type="entry name" value="Hedgehog/DD-peptidase"/>
    <property type="match status" value="1"/>
</dbReference>
<dbReference type="AlphaFoldDB" id="A0A160JED2"/>
<evidence type="ECO:0000256" key="11">
    <source>
        <dbReference type="ARBA" id="ARBA00093666"/>
    </source>
</evidence>
<dbReference type="STRING" id="1226968.A6A40_04050"/>
<dbReference type="GO" id="GO:0008237">
    <property type="term" value="F:metallopeptidase activity"/>
    <property type="evidence" value="ECO:0007669"/>
    <property type="project" value="UniProtKB-KW"/>
</dbReference>
<protein>
    <recommendedName>
        <fullName evidence="11">Murein endopeptidase K</fullName>
    </recommendedName>
</protein>
<dbReference type="CDD" id="cd14844">
    <property type="entry name" value="Zn-DD-carboxypeptidase_like"/>
    <property type="match status" value="1"/>
</dbReference>
<gene>
    <name evidence="12" type="ORF">A6A40_04050</name>
</gene>
<dbReference type="PANTHER" id="PTHR37425:SF1">
    <property type="entry name" value="OUTER MEMBRANE PROTEIN"/>
    <property type="match status" value="1"/>
</dbReference>
<dbReference type="GO" id="GO:0006508">
    <property type="term" value="P:proteolysis"/>
    <property type="evidence" value="ECO:0007669"/>
    <property type="project" value="UniProtKB-KW"/>
</dbReference>
<comment type="cofactor">
    <cofactor evidence="1">
        <name>Zn(2+)</name>
        <dbReference type="ChEBI" id="CHEBI:29105"/>
    </cofactor>
</comment>
<evidence type="ECO:0000256" key="2">
    <source>
        <dbReference type="ARBA" id="ARBA00004776"/>
    </source>
</evidence>
<keyword evidence="3" id="KW-0645">Protease</keyword>
<accession>A0A160JED2</accession>
<evidence type="ECO:0000313" key="13">
    <source>
        <dbReference type="Proteomes" id="UP000077405"/>
    </source>
</evidence>
<name>A0A160JED2_9PROT</name>
<dbReference type="KEGG" id="ahu:A6A40_04050"/>
<proteinExistence type="inferred from homology"/>
<dbReference type="GO" id="GO:0046872">
    <property type="term" value="F:metal ion binding"/>
    <property type="evidence" value="ECO:0007669"/>
    <property type="project" value="UniProtKB-KW"/>
</dbReference>
<keyword evidence="8" id="KW-0482">Metalloprotease</keyword>
<comment type="similarity">
    <text evidence="10">Belongs to the peptidase M15 family.</text>
</comment>
<dbReference type="OrthoDB" id="9782994at2"/>
<dbReference type="Pfam" id="PF05951">
    <property type="entry name" value="Peptidase_M15_2"/>
    <property type="match status" value="1"/>
</dbReference>
<evidence type="ECO:0000256" key="6">
    <source>
        <dbReference type="ARBA" id="ARBA00022801"/>
    </source>
</evidence>
<evidence type="ECO:0000313" key="12">
    <source>
        <dbReference type="EMBL" id="ANC91140.1"/>
    </source>
</evidence>
<dbReference type="PROSITE" id="PS51318">
    <property type="entry name" value="TAT"/>
    <property type="match status" value="1"/>
</dbReference>